<name>A0ABQ3R5V4_STRRR</name>
<keyword evidence="4" id="KW-1185">Reference proteome</keyword>
<proteinExistence type="predicted"/>
<evidence type="ECO:0000313" key="4">
    <source>
        <dbReference type="Proteomes" id="UP000646738"/>
    </source>
</evidence>
<dbReference type="EMBL" id="BNEA01000001">
    <property type="protein sequence ID" value="GHI51226.1"/>
    <property type="molecule type" value="Genomic_DNA"/>
</dbReference>
<comment type="caution">
    <text evidence="3">The sequence shown here is derived from an EMBL/GenBank/DDBJ whole genome shotgun (WGS) entry which is preliminary data.</text>
</comment>
<accession>A0ABQ3R5V4</accession>
<evidence type="ECO:0000313" key="3">
    <source>
        <dbReference type="EMBL" id="GHI51226.1"/>
    </source>
</evidence>
<dbReference type="InterPro" id="IPR002575">
    <property type="entry name" value="Aminoglycoside_PTrfase"/>
</dbReference>
<feature type="compositionally biased region" description="Low complexity" evidence="1">
    <location>
        <begin position="55"/>
        <end position="69"/>
    </location>
</feature>
<gene>
    <name evidence="3" type="ORF">Srubr_10720</name>
</gene>
<dbReference type="InterPro" id="IPR011009">
    <property type="entry name" value="Kinase-like_dom_sf"/>
</dbReference>
<dbReference type="Gene3D" id="3.90.1200.10">
    <property type="match status" value="1"/>
</dbReference>
<dbReference type="SUPFAM" id="SSF56112">
    <property type="entry name" value="Protein kinase-like (PK-like)"/>
    <property type="match status" value="1"/>
</dbReference>
<evidence type="ECO:0000259" key="2">
    <source>
        <dbReference type="Pfam" id="PF01636"/>
    </source>
</evidence>
<sequence length="390" mass="39952">MPAQLGSCAGISRFPPRRPVGGALSPGPFLAARGSGRPRDRPQYPRPDSHPFPEATVTADTATSTDTPADPLISALTARARAAAHGTPAPCPCATAALAVRPDATVVRHAGAVAKAHAPDSDPAALTLRVATATRLPDVLLPPLTPAPAALRDPHGRLVTLWPYGVPVDRDDPEAAPWEAVATLLARLHRTPVPAGLPPMRGPAKAARALGRLRAALRATPDGPARPAAGPVLAAGAALPAWARAEAPMPGPAALCHGDLHLGQLVRHPAPDGPWRLIDVDDLGPGVPAWDLARPAAWYACGLLPPGEWTRFLTAYRRAGGPAVPADGDPWPALDVPARALTVQTAALSIGKALAAGRPLDEVEQALADACARMPSAPAHPPGRTPGTPG</sequence>
<evidence type="ECO:0000256" key="1">
    <source>
        <dbReference type="SAM" id="MobiDB-lite"/>
    </source>
</evidence>
<organism evidence="3 4">
    <name type="scientific">Streptomyces rubradiris</name>
    <name type="common">Streptomyces achromogenes subsp. rubradiris</name>
    <dbReference type="NCBI Taxonomy" id="285531"/>
    <lineage>
        <taxon>Bacteria</taxon>
        <taxon>Bacillati</taxon>
        <taxon>Actinomycetota</taxon>
        <taxon>Actinomycetes</taxon>
        <taxon>Kitasatosporales</taxon>
        <taxon>Streptomycetaceae</taxon>
        <taxon>Streptomyces</taxon>
    </lineage>
</organism>
<reference evidence="4" key="1">
    <citation type="submission" date="2023-07" db="EMBL/GenBank/DDBJ databases">
        <title>Whole genome shotgun sequence of Streptomyces achromogenes subsp. rubradiris NBRC 14000.</title>
        <authorList>
            <person name="Komaki H."/>
            <person name="Tamura T."/>
        </authorList>
    </citation>
    <scope>NUCLEOTIDE SEQUENCE [LARGE SCALE GENOMIC DNA]</scope>
    <source>
        <strain evidence="4">NBRC 14000</strain>
    </source>
</reference>
<feature type="region of interest" description="Disordered" evidence="1">
    <location>
        <begin position="1"/>
        <end position="69"/>
    </location>
</feature>
<feature type="compositionally biased region" description="Basic and acidic residues" evidence="1">
    <location>
        <begin position="37"/>
        <end position="51"/>
    </location>
</feature>
<feature type="domain" description="Aminoglycoside phosphotransferase" evidence="2">
    <location>
        <begin position="145"/>
        <end position="323"/>
    </location>
</feature>
<protein>
    <submittedName>
        <fullName evidence="3">Aminoglycoside phosphotransferase</fullName>
    </submittedName>
</protein>
<dbReference type="Pfam" id="PF01636">
    <property type="entry name" value="APH"/>
    <property type="match status" value="1"/>
</dbReference>
<dbReference type="Proteomes" id="UP000646738">
    <property type="component" value="Unassembled WGS sequence"/>
</dbReference>